<sequence>MASSSDIGDTALIYQKSKQYWDGIDSTVDGMLGGFQQLHAPDVDGSKKLLTGLRGKNHFKQMQVALDCGAGVGRVTKHTLMPFFDKVDMVDVIATFIEDSKKYMGKDENKIGERFVSGLQDFVPIKSHYDCIWIQWVSGYLSDKDFVKFFERCGEGLREGGVIVLKDNLGSNERPDFDEEDSSWARPHNLIISLLNEAGMEIIEDKRQTHFPKGMYEVRMFAMKPKL</sequence>
<dbReference type="WBParaSite" id="RSKR_0000410400.1">
    <property type="protein sequence ID" value="RSKR_0000410400.1"/>
    <property type="gene ID" value="RSKR_0000410400"/>
</dbReference>
<accession>A0AC35TSU7</accession>
<organism evidence="1 2">
    <name type="scientific">Rhabditophanes sp. KR3021</name>
    <dbReference type="NCBI Taxonomy" id="114890"/>
    <lineage>
        <taxon>Eukaryota</taxon>
        <taxon>Metazoa</taxon>
        <taxon>Ecdysozoa</taxon>
        <taxon>Nematoda</taxon>
        <taxon>Chromadorea</taxon>
        <taxon>Rhabditida</taxon>
        <taxon>Tylenchina</taxon>
        <taxon>Panagrolaimomorpha</taxon>
        <taxon>Strongyloidoidea</taxon>
        <taxon>Alloionematidae</taxon>
        <taxon>Rhabditophanes</taxon>
    </lineage>
</organism>
<dbReference type="Proteomes" id="UP000095286">
    <property type="component" value="Unplaced"/>
</dbReference>
<protein>
    <submittedName>
        <fullName evidence="2">Alpha N-terminal protein methyltransferase 1</fullName>
    </submittedName>
</protein>
<evidence type="ECO:0000313" key="2">
    <source>
        <dbReference type="WBParaSite" id="RSKR_0000410400.1"/>
    </source>
</evidence>
<reference evidence="2" key="1">
    <citation type="submission" date="2016-11" db="UniProtKB">
        <authorList>
            <consortium name="WormBaseParasite"/>
        </authorList>
    </citation>
    <scope>IDENTIFICATION</scope>
    <source>
        <strain evidence="2">KR3021</strain>
    </source>
</reference>
<evidence type="ECO:0000313" key="1">
    <source>
        <dbReference type="Proteomes" id="UP000095286"/>
    </source>
</evidence>
<name>A0AC35TSU7_9BILA</name>
<proteinExistence type="predicted"/>